<organism evidence="5 6">
    <name type="scientific">Denitrobaculum tricleocarpae</name>
    <dbReference type="NCBI Taxonomy" id="2591009"/>
    <lineage>
        <taxon>Bacteria</taxon>
        <taxon>Pseudomonadati</taxon>
        <taxon>Pseudomonadota</taxon>
        <taxon>Alphaproteobacteria</taxon>
        <taxon>Rhodospirillales</taxon>
        <taxon>Rhodospirillaceae</taxon>
        <taxon>Denitrobaculum</taxon>
    </lineage>
</organism>
<accession>A0A545TMH5</accession>
<name>A0A545TMH5_9PROT</name>
<dbReference type="SUPFAM" id="SSF48452">
    <property type="entry name" value="TPR-like"/>
    <property type="match status" value="1"/>
</dbReference>
<protein>
    <recommendedName>
        <fullName evidence="2">Tetratricopeptide repeat protein 38</fullName>
    </recommendedName>
</protein>
<dbReference type="RefSeq" id="WP_142897685.1">
    <property type="nucleotide sequence ID" value="NZ_ML660057.1"/>
</dbReference>
<dbReference type="Proteomes" id="UP000315252">
    <property type="component" value="Unassembled WGS sequence"/>
</dbReference>
<dbReference type="OrthoDB" id="9815900at2"/>
<dbReference type="PANTHER" id="PTHR16263:SF4">
    <property type="entry name" value="TETRATRICOPEPTIDE REPEAT PROTEIN 38"/>
    <property type="match status" value="1"/>
</dbReference>
<dbReference type="Gene3D" id="1.25.40.10">
    <property type="entry name" value="Tetratricopeptide repeat domain"/>
    <property type="match status" value="1"/>
</dbReference>
<comment type="caution">
    <text evidence="5">The sequence shown here is derived from an EMBL/GenBank/DDBJ whole genome shotgun (WGS) entry which is preliminary data.</text>
</comment>
<comment type="similarity">
    <text evidence="1">Belongs to the TTC38 family.</text>
</comment>
<evidence type="ECO:0000313" key="5">
    <source>
        <dbReference type="EMBL" id="TQV78351.1"/>
    </source>
</evidence>
<dbReference type="PANTHER" id="PTHR16263">
    <property type="entry name" value="TETRATRICOPEPTIDE REPEAT PROTEIN 38"/>
    <property type="match status" value="1"/>
</dbReference>
<keyword evidence="6" id="KW-1185">Reference proteome</keyword>
<evidence type="ECO:0000256" key="4">
    <source>
        <dbReference type="ARBA" id="ARBA00022803"/>
    </source>
</evidence>
<reference evidence="5 6" key="1">
    <citation type="submission" date="2019-06" db="EMBL/GenBank/DDBJ databases">
        <title>Whole genome sequence for Rhodospirillaceae sp. R148.</title>
        <authorList>
            <person name="Wang G."/>
        </authorList>
    </citation>
    <scope>NUCLEOTIDE SEQUENCE [LARGE SCALE GENOMIC DNA]</scope>
    <source>
        <strain evidence="5 6">R148</strain>
    </source>
</reference>
<sequence length="459" mass="50838">MRTDKRGIPLTTDSDAAAEAYDETIQGYLEFRLSATASMKKLLEADPDFAMGHCLKGFLLSGFHSVTLREKIGECLAAAETASANATWREKASIAALGALHRGDPRSACMIWDEILVEHPRDILSARLHHHNSFWLGRNTGMRDGAARLQSSWDESVPGYGFLLGMHAFGLEESGDYGAAEIAARRAMELNSDDLWAVHALGHVYEMQERLDEGLDLLTVPEEAWADRNPMKEHLYWHLAMFALEAGDTDRVLALYDTAFYAEPTDFYLDVQNAVSMLLRLELRGVDVGDRWDTIANICSGKIGDHVLPFTDTHVMIALARRGYDMDIARLTTSLFEFASTEGNVAAGTMGSLTLPLCEAIAAYFKGDYRRCIERMLPIRLDYARIGASHAQRDIFAQILIDAAMKGGELKLARGLLSERLALRPRNGDSWAKFSEVLAGLGETYDAGNARQRAAEAFH</sequence>
<dbReference type="InterPro" id="IPR011990">
    <property type="entry name" value="TPR-like_helical_dom_sf"/>
</dbReference>
<evidence type="ECO:0000256" key="2">
    <source>
        <dbReference type="ARBA" id="ARBA00019992"/>
    </source>
</evidence>
<keyword evidence="3" id="KW-0677">Repeat</keyword>
<dbReference type="EMBL" id="VHSH01000006">
    <property type="protein sequence ID" value="TQV78351.1"/>
    <property type="molecule type" value="Genomic_DNA"/>
</dbReference>
<dbReference type="AlphaFoldDB" id="A0A545TMH5"/>
<proteinExistence type="inferred from homology"/>
<dbReference type="CDD" id="cd05804">
    <property type="entry name" value="StaR_like"/>
    <property type="match status" value="1"/>
</dbReference>
<evidence type="ECO:0000256" key="1">
    <source>
        <dbReference type="ARBA" id="ARBA00005857"/>
    </source>
</evidence>
<gene>
    <name evidence="5" type="ORF">FKG95_17440</name>
</gene>
<evidence type="ECO:0000313" key="6">
    <source>
        <dbReference type="Proteomes" id="UP000315252"/>
    </source>
</evidence>
<dbReference type="InterPro" id="IPR033891">
    <property type="entry name" value="TTC38"/>
</dbReference>
<keyword evidence="4" id="KW-0802">TPR repeat</keyword>
<evidence type="ECO:0000256" key="3">
    <source>
        <dbReference type="ARBA" id="ARBA00022737"/>
    </source>
</evidence>